<dbReference type="AlphaFoldDB" id="A0A1B0GB95"/>
<dbReference type="GO" id="GO:0160104">
    <property type="term" value="F:tRNA (guanine(26)-N2)-dimethyltransferase activity"/>
    <property type="evidence" value="ECO:0007669"/>
    <property type="project" value="UniProtKB-EC"/>
</dbReference>
<dbReference type="InterPro" id="IPR002905">
    <property type="entry name" value="Trm1"/>
</dbReference>
<dbReference type="SUPFAM" id="SSF53335">
    <property type="entry name" value="S-adenosyl-L-methionine-dependent methyltransferases"/>
    <property type="match status" value="1"/>
</dbReference>
<dbReference type="InterPro" id="IPR029063">
    <property type="entry name" value="SAM-dependent_MTases_sf"/>
</dbReference>
<evidence type="ECO:0000313" key="10">
    <source>
        <dbReference type="EnsemblMetazoa" id="GMOY010579-PA"/>
    </source>
</evidence>
<dbReference type="EMBL" id="CCAG010011564">
    <property type="status" value="NOT_ANNOTATED_CDS"/>
    <property type="molecule type" value="Genomic_DNA"/>
</dbReference>
<dbReference type="Gene3D" id="3.40.50.150">
    <property type="entry name" value="Vaccinia Virus protein VP39"/>
    <property type="match status" value="1"/>
</dbReference>
<dbReference type="VEuPathDB" id="VectorBase:GMOY010579"/>
<comment type="catalytic activity">
    <reaction evidence="8">
        <text>guanosine(26) in tRNA + 2 S-adenosyl-L-methionine = N(2)-dimethylguanosine(26) in tRNA + 2 S-adenosyl-L-homocysteine + 2 H(+)</text>
        <dbReference type="Rhea" id="RHEA:43140"/>
        <dbReference type="Rhea" id="RHEA-COMP:10359"/>
        <dbReference type="Rhea" id="RHEA-COMP:10360"/>
        <dbReference type="ChEBI" id="CHEBI:15378"/>
        <dbReference type="ChEBI" id="CHEBI:57856"/>
        <dbReference type="ChEBI" id="CHEBI:59789"/>
        <dbReference type="ChEBI" id="CHEBI:74269"/>
        <dbReference type="ChEBI" id="CHEBI:74513"/>
        <dbReference type="EC" id="2.1.1.216"/>
    </reaction>
</comment>
<evidence type="ECO:0000256" key="4">
    <source>
        <dbReference type="ARBA" id="ARBA00022691"/>
    </source>
</evidence>
<dbReference type="Proteomes" id="UP000092444">
    <property type="component" value="Unassembled WGS sequence"/>
</dbReference>
<evidence type="ECO:0000256" key="9">
    <source>
        <dbReference type="PROSITE-ProRule" id="PRU00958"/>
    </source>
</evidence>
<comment type="similarity">
    <text evidence="9">Belongs to the class I-like SAM-binding methyltransferase superfamily. Trm1 family.</text>
</comment>
<dbReference type="EC" id="2.1.1.216" evidence="7"/>
<dbReference type="Pfam" id="PF02005">
    <property type="entry name" value="TRM"/>
    <property type="match status" value="1"/>
</dbReference>
<keyword evidence="11" id="KW-1185">Reference proteome</keyword>
<dbReference type="GO" id="GO:0005634">
    <property type="term" value="C:nucleus"/>
    <property type="evidence" value="ECO:0007669"/>
    <property type="project" value="TreeGrafter"/>
</dbReference>
<organism evidence="10 11">
    <name type="scientific">Glossina morsitans morsitans</name>
    <name type="common">Savannah tsetse fly</name>
    <dbReference type="NCBI Taxonomy" id="37546"/>
    <lineage>
        <taxon>Eukaryota</taxon>
        <taxon>Metazoa</taxon>
        <taxon>Ecdysozoa</taxon>
        <taxon>Arthropoda</taxon>
        <taxon>Hexapoda</taxon>
        <taxon>Insecta</taxon>
        <taxon>Pterygota</taxon>
        <taxon>Neoptera</taxon>
        <taxon>Endopterygota</taxon>
        <taxon>Diptera</taxon>
        <taxon>Brachycera</taxon>
        <taxon>Muscomorpha</taxon>
        <taxon>Hippoboscoidea</taxon>
        <taxon>Glossinidae</taxon>
        <taxon>Glossina</taxon>
    </lineage>
</organism>
<reference evidence="10" key="1">
    <citation type="submission" date="2020-05" db="UniProtKB">
        <authorList>
            <consortium name="EnsemblMetazoa"/>
        </authorList>
    </citation>
    <scope>IDENTIFICATION</scope>
    <source>
        <strain evidence="10">Yale</strain>
    </source>
</reference>
<dbReference type="GO" id="GO:0000049">
    <property type="term" value="F:tRNA binding"/>
    <property type="evidence" value="ECO:0007669"/>
    <property type="project" value="UniProtKB-UniRule"/>
</dbReference>
<dbReference type="PROSITE" id="PS51626">
    <property type="entry name" value="SAM_MT_TRM1"/>
    <property type="match status" value="1"/>
</dbReference>
<dbReference type="PANTHER" id="PTHR10631:SF3">
    <property type="entry name" value="TRNA (GUANINE(26)-N(2))-DIMETHYLTRANSFERASE"/>
    <property type="match status" value="1"/>
</dbReference>
<keyword evidence="5 9" id="KW-0819">tRNA processing</keyword>
<dbReference type="PANTHER" id="PTHR10631">
    <property type="entry name" value="N 2 ,N 2 -DIMETHYLGUANOSINE TRNA METHYLTRANSFERASE"/>
    <property type="match status" value="1"/>
</dbReference>
<dbReference type="EnsemblMetazoa" id="GMOY010579-RA">
    <property type="protein sequence ID" value="GMOY010579-PA"/>
    <property type="gene ID" value="GMOY010579"/>
</dbReference>
<dbReference type="STRING" id="37546.A0A1B0GB95"/>
<keyword evidence="2 9" id="KW-0489">Methyltransferase</keyword>
<keyword evidence="4 9" id="KW-0949">S-adenosyl-L-methionine</keyword>
<evidence type="ECO:0000256" key="6">
    <source>
        <dbReference type="ARBA" id="ARBA00022884"/>
    </source>
</evidence>
<evidence type="ECO:0000256" key="2">
    <source>
        <dbReference type="ARBA" id="ARBA00022603"/>
    </source>
</evidence>
<evidence type="ECO:0000256" key="8">
    <source>
        <dbReference type="ARBA" id="ARBA00051897"/>
    </source>
</evidence>
<accession>A0A1B0GB95</accession>
<name>A0A1B0GB95_GLOMM</name>
<evidence type="ECO:0000256" key="5">
    <source>
        <dbReference type="ARBA" id="ARBA00022694"/>
    </source>
</evidence>
<evidence type="ECO:0000256" key="3">
    <source>
        <dbReference type="ARBA" id="ARBA00022679"/>
    </source>
</evidence>
<keyword evidence="6 9" id="KW-0694">RNA-binding</keyword>
<evidence type="ECO:0000313" key="11">
    <source>
        <dbReference type="Proteomes" id="UP000092444"/>
    </source>
</evidence>
<keyword evidence="3 9" id="KW-0808">Transferase</keyword>
<dbReference type="GO" id="GO:0002940">
    <property type="term" value="P:tRNA N2-guanine methylation"/>
    <property type="evidence" value="ECO:0007669"/>
    <property type="project" value="TreeGrafter"/>
</dbReference>
<protein>
    <recommendedName>
        <fullName evidence="7">tRNA (guanine(26)-N(2))-dimethyltransferase</fullName>
        <ecNumber evidence="7">2.1.1.216</ecNumber>
    </recommendedName>
</protein>
<sequence>MIFSPFLLVTEKSFANRTQPLVQYEDGLRILEALSATGMRSIRYAKEIAGVIANDLSKQAVEAMRDNVKRNKVEHLIEVSHADATTLTYFSASPSKQYDCIDLDPYGCPNRFLDAAIRSLKDGGLLLVTATNMAWPFSVRRMSSASQILLVLRI</sequence>
<keyword evidence="1 9" id="KW-0820">tRNA-binding</keyword>
<evidence type="ECO:0000256" key="7">
    <source>
        <dbReference type="ARBA" id="ARBA00039099"/>
    </source>
</evidence>
<evidence type="ECO:0000256" key="1">
    <source>
        <dbReference type="ARBA" id="ARBA00022555"/>
    </source>
</evidence>
<proteinExistence type="inferred from homology"/>
<dbReference type="CDD" id="cd02440">
    <property type="entry name" value="AdoMet_MTases"/>
    <property type="match status" value="1"/>
</dbReference>